<feature type="region of interest" description="Disordered" evidence="1">
    <location>
        <begin position="1"/>
        <end position="24"/>
    </location>
</feature>
<keyword evidence="2" id="KW-1133">Transmembrane helix</keyword>
<organism evidence="3 4">
    <name type="scientific">Sphingomonas plantiphila</name>
    <dbReference type="NCBI Taxonomy" id="3163295"/>
    <lineage>
        <taxon>Bacteria</taxon>
        <taxon>Pseudomonadati</taxon>
        <taxon>Pseudomonadota</taxon>
        <taxon>Alphaproteobacteria</taxon>
        <taxon>Sphingomonadales</taxon>
        <taxon>Sphingomonadaceae</taxon>
        <taxon>Sphingomonas</taxon>
    </lineage>
</organism>
<evidence type="ECO:0000313" key="3">
    <source>
        <dbReference type="EMBL" id="MFL9839401.1"/>
    </source>
</evidence>
<proteinExistence type="predicted"/>
<keyword evidence="2" id="KW-0472">Membrane</keyword>
<feature type="compositionally biased region" description="Low complexity" evidence="1">
    <location>
        <begin position="141"/>
        <end position="156"/>
    </location>
</feature>
<accession>A0ABW8YJL0</accession>
<sequence length="275" mass="29612">MARHCSPALSSAEHPEPNHDPRPLKQRLRARFGDRALAVALAIAVELALGLVLLSIAPKLLAPPEETVPMAVFGVTPDPVPDPDPEDTESAPPAPTERADPVPPRPEPEAAPPAAPLPPAPQPPAMLDIPLGGMPDIATLPRASGAPAPARRAYGPAAPPADPRDSRRVEGRGPNGEPLYAASWFREPYDSELRGYLSTARPPGWALIACRTVAEFRVDNCALLDEYPDGAQIGRAVLAAAWQFRVRPPRLRGQYQVGEWVRIKIIYELRTVSVE</sequence>
<name>A0ABW8YJL0_9SPHN</name>
<evidence type="ECO:0000313" key="4">
    <source>
        <dbReference type="Proteomes" id="UP001629244"/>
    </source>
</evidence>
<feature type="transmembrane region" description="Helical" evidence="2">
    <location>
        <begin position="36"/>
        <end position="57"/>
    </location>
</feature>
<evidence type="ECO:0000256" key="2">
    <source>
        <dbReference type="SAM" id="Phobius"/>
    </source>
</evidence>
<evidence type="ECO:0000256" key="1">
    <source>
        <dbReference type="SAM" id="MobiDB-lite"/>
    </source>
</evidence>
<feature type="compositionally biased region" description="Pro residues" evidence="1">
    <location>
        <begin position="101"/>
        <end position="124"/>
    </location>
</feature>
<dbReference type="Proteomes" id="UP001629244">
    <property type="component" value="Unassembled WGS sequence"/>
</dbReference>
<reference evidence="3 4" key="1">
    <citation type="submission" date="2024-06" db="EMBL/GenBank/DDBJ databases">
        <authorList>
            <person name="Kaempfer P."/>
            <person name="Viver T."/>
        </authorList>
    </citation>
    <scope>NUCLEOTIDE SEQUENCE [LARGE SCALE GENOMIC DNA]</scope>
    <source>
        <strain evidence="3 4">ST-64</strain>
    </source>
</reference>
<keyword evidence="4" id="KW-1185">Reference proteome</keyword>
<feature type="compositionally biased region" description="Basic and acidic residues" evidence="1">
    <location>
        <begin position="13"/>
        <end position="23"/>
    </location>
</feature>
<keyword evidence="2" id="KW-0812">Transmembrane</keyword>
<protein>
    <recommendedName>
        <fullName evidence="5">Protein TonB</fullName>
    </recommendedName>
</protein>
<comment type="caution">
    <text evidence="3">The sequence shown here is derived from an EMBL/GenBank/DDBJ whole genome shotgun (WGS) entry which is preliminary data.</text>
</comment>
<evidence type="ECO:0008006" key="5">
    <source>
        <dbReference type="Google" id="ProtNLM"/>
    </source>
</evidence>
<feature type="region of interest" description="Disordered" evidence="1">
    <location>
        <begin position="72"/>
        <end position="177"/>
    </location>
</feature>
<dbReference type="EMBL" id="JBELQC010000001">
    <property type="protein sequence ID" value="MFL9839401.1"/>
    <property type="molecule type" value="Genomic_DNA"/>
</dbReference>
<feature type="compositionally biased region" description="Basic and acidic residues" evidence="1">
    <location>
        <begin position="162"/>
        <end position="171"/>
    </location>
</feature>
<gene>
    <name evidence="3" type="ORF">ABS767_00375</name>
</gene>